<comment type="caution">
    <text evidence="1">The sequence shown here is derived from an EMBL/GenBank/DDBJ whole genome shotgun (WGS) entry which is preliminary data.</text>
</comment>
<reference evidence="1 2" key="1">
    <citation type="submission" date="2024-04" db="EMBL/GenBank/DDBJ databases">
        <title>Novel genus in family Flammeovirgaceae.</title>
        <authorList>
            <person name="Nguyen T.H."/>
            <person name="Vuong T.Q."/>
            <person name="Le H."/>
            <person name="Kim S.-G."/>
        </authorList>
    </citation>
    <scope>NUCLEOTIDE SEQUENCE [LARGE SCALE GENOMIC DNA]</scope>
    <source>
        <strain evidence="1 2">JCM 23209</strain>
    </source>
</reference>
<organism evidence="1 2">
    <name type="scientific">Rapidithrix thailandica</name>
    <dbReference type="NCBI Taxonomy" id="413964"/>
    <lineage>
        <taxon>Bacteria</taxon>
        <taxon>Pseudomonadati</taxon>
        <taxon>Bacteroidota</taxon>
        <taxon>Cytophagia</taxon>
        <taxon>Cytophagales</taxon>
        <taxon>Flammeovirgaceae</taxon>
        <taxon>Rapidithrix</taxon>
    </lineage>
</organism>
<protein>
    <submittedName>
        <fullName evidence="1">Uncharacterized protein</fullName>
    </submittedName>
</protein>
<accession>A0AAW9S1N0</accession>
<dbReference type="EMBL" id="JBDKWZ010000011">
    <property type="protein sequence ID" value="MEN7550007.1"/>
    <property type="molecule type" value="Genomic_DNA"/>
</dbReference>
<dbReference type="Proteomes" id="UP001403385">
    <property type="component" value="Unassembled WGS sequence"/>
</dbReference>
<gene>
    <name evidence="1" type="ORF">AAG747_18930</name>
</gene>
<name>A0AAW9S1N0_9BACT</name>
<dbReference type="AlphaFoldDB" id="A0AAW9S1N0"/>
<keyword evidence="2" id="KW-1185">Reference proteome</keyword>
<evidence type="ECO:0000313" key="1">
    <source>
        <dbReference type="EMBL" id="MEN7550007.1"/>
    </source>
</evidence>
<dbReference type="RefSeq" id="WP_346822785.1">
    <property type="nucleotide sequence ID" value="NZ_JBDKWZ010000011.1"/>
</dbReference>
<evidence type="ECO:0000313" key="2">
    <source>
        <dbReference type="Proteomes" id="UP001403385"/>
    </source>
</evidence>
<proteinExistence type="predicted"/>
<sequence length="60" mass="6661">MTFIIMFIVMPGFAVSMFDAFNLDHNPSSSGFGGMSLLFVSVDKYTAVKCPTVSTRNRYL</sequence>